<accession>A0AC35TJ75</accession>
<sequence length="226" mass="25759">MRKTPSTSFIVLAVHCLLVCGTTNLQLSKSEQISVIKDAFLQTFGLDEKKDRPKDGFSHNSVPDYLWDIYYDNEDGEFDVLKHISPTKISIENSKWIINYDIILSPSEHIIHVHLKVNTSRLKPGRLVVASRDQEEIEVMLTENHNGWQDIDISSVPLSREKAMNMLTLTLKLDHQGDGNGTNGWRLPVLTSDDIGLIIFLENTPPLDKSSKKDYGRSEEQRTTRR</sequence>
<name>A0AC35TJ75_9BILA</name>
<dbReference type="Proteomes" id="UP000095286">
    <property type="component" value="Unplaced"/>
</dbReference>
<organism evidence="1 2">
    <name type="scientific">Rhabditophanes sp. KR3021</name>
    <dbReference type="NCBI Taxonomy" id="114890"/>
    <lineage>
        <taxon>Eukaryota</taxon>
        <taxon>Metazoa</taxon>
        <taxon>Ecdysozoa</taxon>
        <taxon>Nematoda</taxon>
        <taxon>Chromadorea</taxon>
        <taxon>Rhabditida</taxon>
        <taxon>Tylenchina</taxon>
        <taxon>Panagrolaimomorpha</taxon>
        <taxon>Strongyloidoidea</taxon>
        <taxon>Alloionematidae</taxon>
        <taxon>Rhabditophanes</taxon>
    </lineage>
</organism>
<evidence type="ECO:0000313" key="2">
    <source>
        <dbReference type="WBParaSite" id="RSKR_0000128550.1"/>
    </source>
</evidence>
<protein>
    <submittedName>
        <fullName evidence="2">TGFb_propeptide domain-containing protein</fullName>
    </submittedName>
</protein>
<proteinExistence type="predicted"/>
<evidence type="ECO:0000313" key="1">
    <source>
        <dbReference type="Proteomes" id="UP000095286"/>
    </source>
</evidence>
<dbReference type="WBParaSite" id="RSKR_0000128550.1">
    <property type="protein sequence ID" value="RSKR_0000128550.1"/>
    <property type="gene ID" value="RSKR_0000128550"/>
</dbReference>
<reference evidence="2" key="1">
    <citation type="submission" date="2016-11" db="UniProtKB">
        <authorList>
            <consortium name="WormBaseParasite"/>
        </authorList>
    </citation>
    <scope>IDENTIFICATION</scope>
    <source>
        <strain evidence="2">KR3021</strain>
    </source>
</reference>